<sequence length="344" mass="37620">MPSRKYILENVFGMLGIVFWSFQLLPQIIDNYKARTTKGLSLTMFVIWTLAALGFGCYSIVEELSIPIILQPHIFGLLSLIVCLQCFYYGQGKGQQQDDFGDGQTQGLGEAQEVHGWSVTSWKRGTFGHSLKRTVLLGLPSFLVLAGIEVGAVFGTKAGIAHNVKGTLSASGIIPVVLLGLGFLPQYVDIFHHRSVVGVSMVFITGDALGSIFSLISLAFREIFDLLAAMNYVIVLVCDLIVVGFFIWFNKNHPELKREPGKDRVLDEIDPSTPAGNPMVDSGLETSITVTSQTTYIDNCARGDPGHKRSFGQTAKDEEQQSEVPPTTIISQTLLSTQPVAIYL</sequence>
<feature type="transmembrane region" description="Helical" evidence="6">
    <location>
        <begin position="40"/>
        <end position="61"/>
    </location>
</feature>
<evidence type="ECO:0000256" key="5">
    <source>
        <dbReference type="SAM" id="MobiDB-lite"/>
    </source>
</evidence>
<evidence type="ECO:0000256" key="4">
    <source>
        <dbReference type="ARBA" id="ARBA00023136"/>
    </source>
</evidence>
<evidence type="ECO:0000313" key="8">
    <source>
        <dbReference type="Proteomes" id="UP000827284"/>
    </source>
</evidence>
<evidence type="ECO:0008006" key="9">
    <source>
        <dbReference type="Google" id="ProtNLM"/>
    </source>
</evidence>
<dbReference type="OrthoDB" id="407617at2759"/>
<dbReference type="InterPro" id="IPR051415">
    <property type="entry name" value="LAAT-1"/>
</dbReference>
<dbReference type="GO" id="GO:0016020">
    <property type="term" value="C:membrane"/>
    <property type="evidence" value="ECO:0007669"/>
    <property type="project" value="UniProtKB-SubCell"/>
</dbReference>
<name>A0A9P3LYN2_9FUNG</name>
<reference evidence="7" key="1">
    <citation type="submission" date="2021-11" db="EMBL/GenBank/DDBJ databases">
        <authorList>
            <person name="Herlambang A."/>
            <person name="Guo Y."/>
            <person name="Takashima Y."/>
            <person name="Nishizawa T."/>
        </authorList>
    </citation>
    <scope>NUCLEOTIDE SEQUENCE</scope>
    <source>
        <strain evidence="7">E1425</strain>
    </source>
</reference>
<keyword evidence="3 6" id="KW-1133">Transmembrane helix</keyword>
<dbReference type="Gene3D" id="1.20.1280.290">
    <property type="match status" value="2"/>
</dbReference>
<gene>
    <name evidence="7" type="ORF">EMPS_07757</name>
</gene>
<reference evidence="7" key="2">
    <citation type="journal article" date="2022" name="Microbiol. Resour. Announc.">
        <title>Whole-Genome Sequence of Entomortierella parvispora E1425, a Mucoromycotan Fungus Associated with Burkholderiaceae-Related Endosymbiotic Bacteria.</title>
        <authorList>
            <person name="Herlambang A."/>
            <person name="Guo Y."/>
            <person name="Takashima Y."/>
            <person name="Narisawa K."/>
            <person name="Ohta H."/>
            <person name="Nishizawa T."/>
        </authorList>
    </citation>
    <scope>NUCLEOTIDE SEQUENCE</scope>
    <source>
        <strain evidence="7">E1425</strain>
    </source>
</reference>
<evidence type="ECO:0000256" key="6">
    <source>
        <dbReference type="SAM" id="Phobius"/>
    </source>
</evidence>
<dbReference type="PANTHER" id="PTHR16201">
    <property type="entry name" value="SEVEN TRANSMEMBRANE PROTEIN 1-RELATED"/>
    <property type="match status" value="1"/>
</dbReference>
<accession>A0A9P3LYN2</accession>
<comment type="subcellular location">
    <subcellularLocation>
        <location evidence="1">Membrane</location>
        <topology evidence="1">Multi-pass membrane protein</topology>
    </subcellularLocation>
</comment>
<feature type="transmembrane region" description="Helical" evidence="6">
    <location>
        <begin position="196"/>
        <end position="220"/>
    </location>
</feature>
<comment type="caution">
    <text evidence="7">The sequence shown here is derived from an EMBL/GenBank/DDBJ whole genome shotgun (WGS) entry which is preliminary data.</text>
</comment>
<evidence type="ECO:0000313" key="7">
    <source>
        <dbReference type="EMBL" id="GJJ75399.1"/>
    </source>
</evidence>
<feature type="transmembrane region" description="Helical" evidence="6">
    <location>
        <begin position="166"/>
        <end position="184"/>
    </location>
</feature>
<dbReference type="Pfam" id="PF04193">
    <property type="entry name" value="PQ-loop"/>
    <property type="match status" value="2"/>
</dbReference>
<evidence type="ECO:0000256" key="3">
    <source>
        <dbReference type="ARBA" id="ARBA00022989"/>
    </source>
</evidence>
<dbReference type="EMBL" id="BQFW01000010">
    <property type="protein sequence ID" value="GJJ75399.1"/>
    <property type="molecule type" value="Genomic_DNA"/>
</dbReference>
<dbReference type="InterPro" id="IPR006603">
    <property type="entry name" value="PQ-loop_rpt"/>
</dbReference>
<keyword evidence="4 6" id="KW-0472">Membrane</keyword>
<evidence type="ECO:0000256" key="1">
    <source>
        <dbReference type="ARBA" id="ARBA00004141"/>
    </source>
</evidence>
<organism evidence="7 8">
    <name type="scientific">Entomortierella parvispora</name>
    <dbReference type="NCBI Taxonomy" id="205924"/>
    <lineage>
        <taxon>Eukaryota</taxon>
        <taxon>Fungi</taxon>
        <taxon>Fungi incertae sedis</taxon>
        <taxon>Mucoromycota</taxon>
        <taxon>Mortierellomycotina</taxon>
        <taxon>Mortierellomycetes</taxon>
        <taxon>Mortierellales</taxon>
        <taxon>Mortierellaceae</taxon>
        <taxon>Entomortierella</taxon>
    </lineage>
</organism>
<dbReference type="AlphaFoldDB" id="A0A9P3LYN2"/>
<proteinExistence type="predicted"/>
<feature type="transmembrane region" description="Helical" evidence="6">
    <location>
        <begin position="226"/>
        <end position="249"/>
    </location>
</feature>
<feature type="transmembrane region" description="Helical" evidence="6">
    <location>
        <begin position="6"/>
        <end position="28"/>
    </location>
</feature>
<keyword evidence="2 6" id="KW-0812">Transmembrane</keyword>
<dbReference type="Proteomes" id="UP000827284">
    <property type="component" value="Unassembled WGS sequence"/>
</dbReference>
<dbReference type="SMART" id="SM00679">
    <property type="entry name" value="CTNS"/>
    <property type="match status" value="2"/>
</dbReference>
<feature type="transmembrane region" description="Helical" evidence="6">
    <location>
        <begin position="134"/>
        <end position="154"/>
    </location>
</feature>
<evidence type="ECO:0000256" key="2">
    <source>
        <dbReference type="ARBA" id="ARBA00022692"/>
    </source>
</evidence>
<protein>
    <recommendedName>
        <fullName evidence="9">PQ-loop-domain-containing protein</fullName>
    </recommendedName>
</protein>
<feature type="region of interest" description="Disordered" evidence="5">
    <location>
        <begin position="303"/>
        <end position="325"/>
    </location>
</feature>
<keyword evidence="8" id="KW-1185">Reference proteome</keyword>
<dbReference type="PANTHER" id="PTHR16201:SF37">
    <property type="entry name" value="PQ-LOOP REPEAT-CONTAINING PROTEIN"/>
    <property type="match status" value="1"/>
</dbReference>